<keyword evidence="4" id="KW-1185">Reference proteome</keyword>
<keyword evidence="2" id="KW-1133">Transmembrane helix</keyword>
<organism evidence="3 4">
    <name type="scientific">Microbacterium betulae</name>
    <dbReference type="NCBI Taxonomy" id="2981139"/>
    <lineage>
        <taxon>Bacteria</taxon>
        <taxon>Bacillati</taxon>
        <taxon>Actinomycetota</taxon>
        <taxon>Actinomycetes</taxon>
        <taxon>Micrococcales</taxon>
        <taxon>Microbacteriaceae</taxon>
        <taxon>Microbacterium</taxon>
    </lineage>
</organism>
<accession>A0AA97FDE5</accession>
<dbReference type="Proteomes" id="UP001305498">
    <property type="component" value="Chromosome"/>
</dbReference>
<dbReference type="KEGG" id="mbet:N8K70_08850"/>
<feature type="region of interest" description="Disordered" evidence="1">
    <location>
        <begin position="177"/>
        <end position="205"/>
    </location>
</feature>
<dbReference type="EMBL" id="CP118157">
    <property type="protein sequence ID" value="WOF21506.1"/>
    <property type="molecule type" value="Genomic_DNA"/>
</dbReference>
<evidence type="ECO:0000313" key="3">
    <source>
        <dbReference type="EMBL" id="WOF21506.1"/>
    </source>
</evidence>
<evidence type="ECO:0000313" key="4">
    <source>
        <dbReference type="Proteomes" id="UP001305498"/>
    </source>
</evidence>
<gene>
    <name evidence="3" type="ORF">N8K70_08850</name>
</gene>
<evidence type="ECO:0000256" key="2">
    <source>
        <dbReference type="SAM" id="Phobius"/>
    </source>
</evidence>
<keyword evidence="2" id="KW-0812">Transmembrane</keyword>
<dbReference type="Pfam" id="PF09534">
    <property type="entry name" value="Trp_oprn_chp"/>
    <property type="match status" value="1"/>
</dbReference>
<keyword evidence="2" id="KW-0472">Membrane</keyword>
<protein>
    <submittedName>
        <fullName evidence="3">Trp biosynthesis-associated membrane protein</fullName>
    </submittedName>
</protein>
<dbReference type="AlphaFoldDB" id="A0AA97FDE5"/>
<feature type="transmembrane region" description="Helical" evidence="2">
    <location>
        <begin position="21"/>
        <end position="40"/>
    </location>
</feature>
<evidence type="ECO:0000256" key="1">
    <source>
        <dbReference type="SAM" id="MobiDB-lite"/>
    </source>
</evidence>
<feature type="transmembrane region" description="Helical" evidence="2">
    <location>
        <begin position="60"/>
        <end position="78"/>
    </location>
</feature>
<sequence length="205" mass="20391">MSDAARSRASGPIAARGRSSAVLGALAGASVALIGSTQTWLTATVADAALPVSGAEAVPVLQPLTLAALALSLVLTLVGRVLRYVLGAIAVAVGGTIAWISGRLAADPTPSAAVSVVTEHTGIAGADAVSDLVTGISLTPWPAVSVVAGAVVVLAGVWTLATAHAWRRSGRRYENDGGAAARAADEPLDAVDSWDGLSRGDDPTR</sequence>
<name>A0AA97FDE5_9MICO</name>
<dbReference type="RefSeq" id="WP_317137982.1">
    <property type="nucleotide sequence ID" value="NZ_CP118157.1"/>
</dbReference>
<feature type="transmembrane region" description="Helical" evidence="2">
    <location>
        <begin position="141"/>
        <end position="163"/>
    </location>
</feature>
<reference evidence="3 4" key="1">
    <citation type="submission" date="2023-02" db="EMBL/GenBank/DDBJ databases">
        <title>Microbacterium betulae sp. nov., isolated from birch wood.</title>
        <authorList>
            <person name="Pasciak M."/>
            <person name="Pawlik K.J."/>
            <person name="Martynowski D."/>
            <person name="Laczmanski L."/>
            <person name="Ciekot J."/>
            <person name="Szponar B."/>
            <person name="Wojcik-Fatla A."/>
            <person name="Mackiewicz B."/>
            <person name="Farian E."/>
            <person name="Cholewa G."/>
            <person name="Cholewa A."/>
            <person name="Dutkiewicz J."/>
        </authorList>
    </citation>
    <scope>NUCLEOTIDE SEQUENCE [LARGE SCALE GENOMIC DNA]</scope>
    <source>
        <strain evidence="3 4">AB</strain>
    </source>
</reference>
<feature type="transmembrane region" description="Helical" evidence="2">
    <location>
        <begin position="85"/>
        <end position="106"/>
    </location>
</feature>
<dbReference type="InterPro" id="IPR019051">
    <property type="entry name" value="Trp_biosyn_TM_oprn/chp"/>
</dbReference>
<proteinExistence type="predicted"/>